<comment type="caution">
    <text evidence="8">The sequence shown here is derived from an EMBL/GenBank/DDBJ whole genome shotgun (WGS) entry which is preliminary data.</text>
</comment>
<dbReference type="InterPro" id="IPR045087">
    <property type="entry name" value="Cu-oxidase_fam"/>
</dbReference>
<keyword evidence="5" id="KW-0732">Signal</keyword>
<dbReference type="OrthoDB" id="2121828at2759"/>
<evidence type="ECO:0000256" key="2">
    <source>
        <dbReference type="ARBA" id="ARBA00022723"/>
    </source>
</evidence>
<dbReference type="InterPro" id="IPR033138">
    <property type="entry name" value="Cu_oxidase_CS"/>
</dbReference>
<evidence type="ECO:0000256" key="3">
    <source>
        <dbReference type="ARBA" id="ARBA00023002"/>
    </source>
</evidence>
<dbReference type="AlphaFoldDB" id="A0A210PM63"/>
<name>A0A210PM63_MIZYE</name>
<evidence type="ECO:0000313" key="8">
    <source>
        <dbReference type="EMBL" id="OWF37516.1"/>
    </source>
</evidence>
<feature type="domain" description="Plastocyanin-like" evidence="6">
    <location>
        <begin position="283"/>
        <end position="413"/>
    </location>
</feature>
<dbReference type="GO" id="GO:0005886">
    <property type="term" value="C:plasma membrane"/>
    <property type="evidence" value="ECO:0007669"/>
    <property type="project" value="TreeGrafter"/>
</dbReference>
<dbReference type="PROSITE" id="PS00079">
    <property type="entry name" value="MULTICOPPER_OXIDASE1"/>
    <property type="match status" value="1"/>
</dbReference>
<dbReference type="Proteomes" id="UP000242188">
    <property type="component" value="Unassembled WGS sequence"/>
</dbReference>
<evidence type="ECO:0000259" key="7">
    <source>
        <dbReference type="Pfam" id="PF07732"/>
    </source>
</evidence>
<reference evidence="8 9" key="1">
    <citation type="journal article" date="2017" name="Nat. Ecol. Evol.">
        <title>Scallop genome provides insights into evolution of bilaterian karyotype and development.</title>
        <authorList>
            <person name="Wang S."/>
            <person name="Zhang J."/>
            <person name="Jiao W."/>
            <person name="Li J."/>
            <person name="Xun X."/>
            <person name="Sun Y."/>
            <person name="Guo X."/>
            <person name="Huan P."/>
            <person name="Dong B."/>
            <person name="Zhang L."/>
            <person name="Hu X."/>
            <person name="Sun X."/>
            <person name="Wang J."/>
            <person name="Zhao C."/>
            <person name="Wang Y."/>
            <person name="Wang D."/>
            <person name="Huang X."/>
            <person name="Wang R."/>
            <person name="Lv J."/>
            <person name="Li Y."/>
            <person name="Zhang Z."/>
            <person name="Liu B."/>
            <person name="Lu W."/>
            <person name="Hui Y."/>
            <person name="Liang J."/>
            <person name="Zhou Z."/>
            <person name="Hou R."/>
            <person name="Li X."/>
            <person name="Liu Y."/>
            <person name="Li H."/>
            <person name="Ning X."/>
            <person name="Lin Y."/>
            <person name="Zhao L."/>
            <person name="Xing Q."/>
            <person name="Dou J."/>
            <person name="Li Y."/>
            <person name="Mao J."/>
            <person name="Guo H."/>
            <person name="Dou H."/>
            <person name="Li T."/>
            <person name="Mu C."/>
            <person name="Jiang W."/>
            <person name="Fu Q."/>
            <person name="Fu X."/>
            <person name="Miao Y."/>
            <person name="Liu J."/>
            <person name="Yu Q."/>
            <person name="Li R."/>
            <person name="Liao H."/>
            <person name="Li X."/>
            <person name="Kong Y."/>
            <person name="Jiang Z."/>
            <person name="Chourrout D."/>
            <person name="Li R."/>
            <person name="Bao Z."/>
        </authorList>
    </citation>
    <scope>NUCLEOTIDE SEQUENCE [LARGE SCALE GENOMIC DNA]</scope>
    <source>
        <strain evidence="8 9">PY_sf001</strain>
    </source>
</reference>
<feature type="signal peptide" evidence="5">
    <location>
        <begin position="1"/>
        <end position="18"/>
    </location>
</feature>
<proteinExistence type="inferred from homology"/>
<dbReference type="GO" id="GO:0016491">
    <property type="term" value="F:oxidoreductase activity"/>
    <property type="evidence" value="ECO:0007669"/>
    <property type="project" value="UniProtKB-KW"/>
</dbReference>
<dbReference type="InterPro" id="IPR011707">
    <property type="entry name" value="Cu-oxidase-like_N"/>
</dbReference>
<dbReference type="Pfam" id="PF07732">
    <property type="entry name" value="Cu-oxidase_3"/>
    <property type="match status" value="1"/>
</dbReference>
<evidence type="ECO:0000259" key="6">
    <source>
        <dbReference type="Pfam" id="PF00394"/>
    </source>
</evidence>
<dbReference type="FunFam" id="2.60.40.420:FF:000045">
    <property type="entry name" value="Laccase 2"/>
    <property type="match status" value="1"/>
</dbReference>
<keyword evidence="2" id="KW-0479">Metal-binding</keyword>
<sequence>MIGRKSGWLASCLVVVSGTVHLTVNQSVDGVDQIEKLVACEESFITIEVVSVDKMSFATLILTVLLALVVYSLGYECDKSETVCETTLVIKHRQTMLHPTEAQVYPANGKLYRYDDVNQTNDISMDDVMTADGWEDNMLVVVANESLPGPPIIVYLGQRVKVHVVNTLSSDTVSIHWHGLPLHGFPWMDGAPFVTQCPILSGQTFTYDFVAEPKGTYWYHSHVGNQRTKGMNGAFIIKERTSSVSERIMTVQDWNHNWGADMNFQKMLRATPFVDRKIIPFRTSVDGGLFAPFYASSVLINGRGRFYNGTGQHNGAPLSVFTVEPGVTYRFRVIHVGALYPIRVSIDEHTLTLVASDGHDINPVNAESFIFAPGERYDFEINTDKVIGNYWIRAETIEVASHKSEAVLRYNGADASRYPLTSRKTCTQDDRCLVVNCPFATYPADTYTDCLRYDGIQSAAMGDPAPEPSSLDTFKEHFVNFGFPLNRASMNGINFKLPTVSALTQPFEIETTCDKQDCGEDKVCTCTHTINTNHDDVRNRSRSSDAPSWLLVLRTENGLWDLQHDDLTVHFAKHGHRLPRNWRHDHKSV</sequence>
<dbReference type="CDD" id="cd13858">
    <property type="entry name" value="CuRO_1_tcLCC2_insect_like"/>
    <property type="match status" value="1"/>
</dbReference>
<dbReference type="PANTHER" id="PTHR11709:SF394">
    <property type="entry name" value="FI03373P-RELATED"/>
    <property type="match status" value="1"/>
</dbReference>
<comment type="similarity">
    <text evidence="1">Belongs to the multicopper oxidase family.</text>
</comment>
<dbReference type="Pfam" id="PF00394">
    <property type="entry name" value="Cu-oxidase"/>
    <property type="match status" value="1"/>
</dbReference>
<feature type="domain" description="Plastocyanin-like" evidence="7">
    <location>
        <begin position="139"/>
        <end position="241"/>
    </location>
</feature>
<keyword evidence="9" id="KW-1185">Reference proteome</keyword>
<accession>A0A210PM63</accession>
<organism evidence="8 9">
    <name type="scientific">Mizuhopecten yessoensis</name>
    <name type="common">Japanese scallop</name>
    <name type="synonym">Patinopecten yessoensis</name>
    <dbReference type="NCBI Taxonomy" id="6573"/>
    <lineage>
        <taxon>Eukaryota</taxon>
        <taxon>Metazoa</taxon>
        <taxon>Spiralia</taxon>
        <taxon>Lophotrochozoa</taxon>
        <taxon>Mollusca</taxon>
        <taxon>Bivalvia</taxon>
        <taxon>Autobranchia</taxon>
        <taxon>Pteriomorphia</taxon>
        <taxon>Pectinida</taxon>
        <taxon>Pectinoidea</taxon>
        <taxon>Pectinidae</taxon>
        <taxon>Mizuhopecten</taxon>
    </lineage>
</organism>
<dbReference type="InterPro" id="IPR008972">
    <property type="entry name" value="Cupredoxin"/>
</dbReference>
<dbReference type="InterPro" id="IPR001117">
    <property type="entry name" value="Cu-oxidase_2nd"/>
</dbReference>
<gene>
    <name evidence="8" type="ORF">KP79_PYT06050</name>
</gene>
<dbReference type="GO" id="GO:0005507">
    <property type="term" value="F:copper ion binding"/>
    <property type="evidence" value="ECO:0007669"/>
    <property type="project" value="InterPro"/>
</dbReference>
<dbReference type="CDD" id="cd13884">
    <property type="entry name" value="CuRO_2_tcLCC_insect_like"/>
    <property type="match status" value="1"/>
</dbReference>
<evidence type="ECO:0000256" key="1">
    <source>
        <dbReference type="ARBA" id="ARBA00010609"/>
    </source>
</evidence>
<evidence type="ECO:0000256" key="5">
    <source>
        <dbReference type="SAM" id="SignalP"/>
    </source>
</evidence>
<evidence type="ECO:0000256" key="4">
    <source>
        <dbReference type="ARBA" id="ARBA00023008"/>
    </source>
</evidence>
<keyword evidence="3" id="KW-0560">Oxidoreductase</keyword>
<dbReference type="EMBL" id="NEDP02005588">
    <property type="protein sequence ID" value="OWF37516.1"/>
    <property type="molecule type" value="Genomic_DNA"/>
</dbReference>
<dbReference type="GO" id="GO:0006826">
    <property type="term" value="P:iron ion transport"/>
    <property type="evidence" value="ECO:0007669"/>
    <property type="project" value="TreeGrafter"/>
</dbReference>
<dbReference type="PANTHER" id="PTHR11709">
    <property type="entry name" value="MULTI-COPPER OXIDASE"/>
    <property type="match status" value="1"/>
</dbReference>
<dbReference type="SUPFAM" id="SSF49503">
    <property type="entry name" value="Cupredoxins"/>
    <property type="match status" value="2"/>
</dbReference>
<keyword evidence="4" id="KW-0186">Copper</keyword>
<feature type="chain" id="PRO_5012103318" evidence="5">
    <location>
        <begin position="19"/>
        <end position="589"/>
    </location>
</feature>
<dbReference type="Gene3D" id="2.60.40.420">
    <property type="entry name" value="Cupredoxins - blue copper proteins"/>
    <property type="match status" value="2"/>
</dbReference>
<evidence type="ECO:0000313" key="9">
    <source>
        <dbReference type="Proteomes" id="UP000242188"/>
    </source>
</evidence>
<protein>
    <submittedName>
        <fullName evidence="8">Laccase</fullName>
    </submittedName>
</protein>